<dbReference type="InterPro" id="IPR010836">
    <property type="entry name" value="SapC"/>
</dbReference>
<evidence type="ECO:0000313" key="2">
    <source>
        <dbReference type="Proteomes" id="UP000094487"/>
    </source>
</evidence>
<dbReference type="STRING" id="1888892.BFL28_12850"/>
<name>A0A1E3M1J8_9SPHN</name>
<evidence type="ECO:0000313" key="1">
    <source>
        <dbReference type="EMBL" id="ODP38940.1"/>
    </source>
</evidence>
<proteinExistence type="predicted"/>
<keyword evidence="2" id="KW-1185">Reference proteome</keyword>
<reference evidence="1 2" key="1">
    <citation type="submission" date="2016-08" db="EMBL/GenBank/DDBJ databases">
        <title>Draft genome of the agarase producing Sphingomonas sp. MCT13.</title>
        <authorList>
            <person name="D'Andrea M.M."/>
            <person name="Rossolini G.M."/>
            <person name="Thaller M.C."/>
        </authorList>
    </citation>
    <scope>NUCLEOTIDE SEQUENCE [LARGE SCALE GENOMIC DNA]</scope>
    <source>
        <strain evidence="1 2">MCT13</strain>
    </source>
</reference>
<dbReference type="EMBL" id="MDDS01000010">
    <property type="protein sequence ID" value="ODP38940.1"/>
    <property type="molecule type" value="Genomic_DNA"/>
</dbReference>
<dbReference type="AlphaFoldDB" id="A0A1E3M1J8"/>
<sequence>MACNQSEGISVSNIAILDPAEHRGLRIRQGHGAQFGEDVPLVPLTANELRQAVVEFPVFLVKDPGTGQFGLCALLGRSAGHNAFLRGDRWRTRYVPLHIRRQPFLVAERAEGEGAVAIDLDSSRVSQNEGERLFDDAGEGTAALARARDLLVAIMQAARPTAAFITALVEARLIRPAELAGACSDDRVLDVAGLYEVDRTALASLRGERLEQLHGAGHLFGAHLLIASCGNLSRLSSDYQAD</sequence>
<evidence type="ECO:0008006" key="3">
    <source>
        <dbReference type="Google" id="ProtNLM"/>
    </source>
</evidence>
<accession>A0A1E3M1J8</accession>
<organism evidence="1 2">
    <name type="scientific">Sphingomonas turrisvirgatae</name>
    <dbReference type="NCBI Taxonomy" id="1888892"/>
    <lineage>
        <taxon>Bacteria</taxon>
        <taxon>Pseudomonadati</taxon>
        <taxon>Pseudomonadota</taxon>
        <taxon>Alphaproteobacteria</taxon>
        <taxon>Sphingomonadales</taxon>
        <taxon>Sphingomonadaceae</taxon>
        <taxon>Sphingomonas</taxon>
    </lineage>
</organism>
<protein>
    <recommendedName>
        <fullName evidence="3">SapC family protein</fullName>
    </recommendedName>
</protein>
<comment type="caution">
    <text evidence="1">The sequence shown here is derived from an EMBL/GenBank/DDBJ whole genome shotgun (WGS) entry which is preliminary data.</text>
</comment>
<dbReference type="Pfam" id="PF07277">
    <property type="entry name" value="SapC"/>
    <property type="match status" value="1"/>
</dbReference>
<dbReference type="Proteomes" id="UP000094487">
    <property type="component" value="Unassembled WGS sequence"/>
</dbReference>
<gene>
    <name evidence="1" type="ORF">BFL28_12850</name>
</gene>